<feature type="domain" description="Putative oxidoreductase C-terminal" evidence="1">
    <location>
        <begin position="190"/>
        <end position="470"/>
    </location>
</feature>
<dbReference type="KEGG" id="camu:CA2015_4903"/>
<dbReference type="InterPro" id="IPR032459">
    <property type="entry name" value="Oxidoreduct_C"/>
</dbReference>
<dbReference type="PATRIC" id="fig|320787.5.peg.5362"/>
<dbReference type="InterPro" id="IPR036291">
    <property type="entry name" value="NAD(P)-bd_dom_sf"/>
</dbReference>
<evidence type="ECO:0000313" key="2">
    <source>
        <dbReference type="EMBL" id="AKP54224.1"/>
    </source>
</evidence>
<dbReference type="AlphaFoldDB" id="A0A0H4PJB4"/>
<dbReference type="Gene3D" id="3.40.50.720">
    <property type="entry name" value="NAD(P)-binding Rossmann-like Domain"/>
    <property type="match status" value="1"/>
</dbReference>
<proteinExistence type="predicted"/>
<dbReference type="SUPFAM" id="SSF51735">
    <property type="entry name" value="NAD(P)-binding Rossmann-fold domains"/>
    <property type="match status" value="1"/>
</dbReference>
<name>A0A0H4PJB4_9BACT</name>
<reference evidence="2 3" key="1">
    <citation type="submission" date="2015-07" db="EMBL/GenBank/DDBJ databases">
        <authorList>
            <person name="Kim K.M."/>
        </authorList>
    </citation>
    <scope>NUCLEOTIDE SEQUENCE [LARGE SCALE GENOMIC DNA]</scope>
    <source>
        <strain evidence="2 3">KCTC 12363</strain>
    </source>
</reference>
<gene>
    <name evidence="2" type="ORF">CA2015_4903</name>
</gene>
<evidence type="ECO:0000259" key="1">
    <source>
        <dbReference type="Pfam" id="PF16490"/>
    </source>
</evidence>
<keyword evidence="3" id="KW-1185">Reference proteome</keyword>
<evidence type="ECO:0000313" key="3">
    <source>
        <dbReference type="Proteomes" id="UP000036520"/>
    </source>
</evidence>
<dbReference type="Proteomes" id="UP000036520">
    <property type="component" value="Chromosome"/>
</dbReference>
<dbReference type="STRING" id="320787.CA2015_4903"/>
<sequence>MKFNSKFWSPFAASILLLSVSCSNEKNVEEEVKTTFTGGKNEIKLLTLDPGHFHAHLVKKSMYEQVDPKVYVYAPDGPELQSYLKSIESYNTREEDPTSWELEVYKGDDYLQKMLSEKKGNVMLTAGNNKEKTANIKATIEAGINVLADKPMAIDAKGFETLKEAFELAEKNNVLLYDIMTERFEISTILQREFSLIPDVFGQMEKGTVDNPAITKESIHHFSKLVSGKQLIRPGWFYDVNQQGNGIVDVTTHLVDLVQWESFPNKIIDYKTDIEMINAKRWTTDLTLEEFTSSTNLTEFPDYLQSVVSDGLLKVYGNGEINYKINGVHAKVSVIWNYKAPEGSADTHYSIMRGTKANLVIRQDAEENYKPELYIEPVEGQDLAEFEANVTKHVKELAGTFKDLDVAKVEGKNSWRVVIPQAYRHGHEDHFREVTETYIKYLKEGKLPDWEVPNMLAKYYVTTQALELAK</sequence>
<accession>A0A0H4PJB4</accession>
<dbReference type="RefSeq" id="WP_048644231.1">
    <property type="nucleotide sequence ID" value="NZ_CAXBGM010000012.1"/>
</dbReference>
<dbReference type="EMBL" id="CP012040">
    <property type="protein sequence ID" value="AKP54224.1"/>
    <property type="molecule type" value="Genomic_DNA"/>
</dbReference>
<dbReference type="Pfam" id="PF16490">
    <property type="entry name" value="Oxidoreduct_C"/>
    <property type="match status" value="1"/>
</dbReference>
<protein>
    <recommendedName>
        <fullName evidence="1">Putative oxidoreductase C-terminal domain-containing protein</fullName>
    </recommendedName>
</protein>
<dbReference type="OrthoDB" id="9785257at2"/>
<organism evidence="2 3">
    <name type="scientific">Cyclobacterium amurskyense</name>
    <dbReference type="NCBI Taxonomy" id="320787"/>
    <lineage>
        <taxon>Bacteria</taxon>
        <taxon>Pseudomonadati</taxon>
        <taxon>Bacteroidota</taxon>
        <taxon>Cytophagia</taxon>
        <taxon>Cytophagales</taxon>
        <taxon>Cyclobacteriaceae</taxon>
        <taxon>Cyclobacterium</taxon>
    </lineage>
</organism>
<dbReference type="PROSITE" id="PS51257">
    <property type="entry name" value="PROKAR_LIPOPROTEIN"/>
    <property type="match status" value="1"/>
</dbReference>